<evidence type="ECO:0000259" key="11">
    <source>
        <dbReference type="PROSITE" id="PS51755"/>
    </source>
</evidence>
<dbReference type="Pfam" id="PF00072">
    <property type="entry name" value="Response_reg"/>
    <property type="match status" value="1"/>
</dbReference>
<feature type="domain" description="Response regulatory" evidence="10">
    <location>
        <begin position="7"/>
        <end position="121"/>
    </location>
</feature>
<organism evidence="12 13">
    <name type="scientific">Candidatus Faecalibacterium gallistercoris</name>
    <dbReference type="NCBI Taxonomy" id="2838579"/>
    <lineage>
        <taxon>Bacteria</taxon>
        <taxon>Bacillati</taxon>
        <taxon>Bacillota</taxon>
        <taxon>Clostridia</taxon>
        <taxon>Eubacteriales</taxon>
        <taxon>Oscillospiraceae</taxon>
        <taxon>Faecalibacterium</taxon>
    </lineage>
</organism>
<accession>A0A9D2FDK4</accession>
<evidence type="ECO:0000259" key="10">
    <source>
        <dbReference type="PROSITE" id="PS50110"/>
    </source>
</evidence>
<dbReference type="PROSITE" id="PS50110">
    <property type="entry name" value="RESPONSE_REGULATORY"/>
    <property type="match status" value="1"/>
</dbReference>
<comment type="function">
    <text evidence="7">May play the central regulatory role in sporulation. It may be an element of the effector pathway responsible for the activation of sporulation genes in response to nutritional stress. Spo0A may act in concert with spo0H (a sigma factor) to control the expression of some genes that are critical to the sporulation process.</text>
</comment>
<dbReference type="GO" id="GO:0000156">
    <property type="term" value="F:phosphorelay response regulator activity"/>
    <property type="evidence" value="ECO:0007669"/>
    <property type="project" value="TreeGrafter"/>
</dbReference>
<evidence type="ECO:0000313" key="13">
    <source>
        <dbReference type="Proteomes" id="UP000824065"/>
    </source>
</evidence>
<dbReference type="InterPro" id="IPR016032">
    <property type="entry name" value="Sig_transdc_resp-reg_C-effctor"/>
</dbReference>
<dbReference type="GO" id="GO:0006355">
    <property type="term" value="P:regulation of DNA-templated transcription"/>
    <property type="evidence" value="ECO:0007669"/>
    <property type="project" value="InterPro"/>
</dbReference>
<dbReference type="SMART" id="SM00862">
    <property type="entry name" value="Trans_reg_C"/>
    <property type="match status" value="1"/>
</dbReference>
<dbReference type="CDD" id="cd17574">
    <property type="entry name" value="REC_OmpR"/>
    <property type="match status" value="1"/>
</dbReference>
<dbReference type="GO" id="GO:0005829">
    <property type="term" value="C:cytosol"/>
    <property type="evidence" value="ECO:0007669"/>
    <property type="project" value="TreeGrafter"/>
</dbReference>
<protein>
    <recommendedName>
        <fullName evidence="1">Stage 0 sporulation protein A homolog</fullName>
    </recommendedName>
</protein>
<dbReference type="GO" id="GO:0000976">
    <property type="term" value="F:transcription cis-regulatory region binding"/>
    <property type="evidence" value="ECO:0007669"/>
    <property type="project" value="TreeGrafter"/>
</dbReference>
<feature type="DNA-binding region" description="OmpR/PhoB-type" evidence="9">
    <location>
        <begin position="129"/>
        <end position="228"/>
    </location>
</feature>
<dbReference type="GO" id="GO:0032993">
    <property type="term" value="C:protein-DNA complex"/>
    <property type="evidence" value="ECO:0007669"/>
    <property type="project" value="TreeGrafter"/>
</dbReference>
<dbReference type="PANTHER" id="PTHR48111">
    <property type="entry name" value="REGULATOR OF RPOS"/>
    <property type="match status" value="1"/>
</dbReference>
<evidence type="ECO:0000256" key="4">
    <source>
        <dbReference type="ARBA" id="ARBA00023015"/>
    </source>
</evidence>
<sequence>MSDTDKTILIVDDEAELREMVRAIFTRAGYSRVLTAGSGADALAVCTAGQPDIVILDVMMPGMDGFEVLRQLRQSSSVPVLMLTARGEAEDKFTGFECGADDYLAKPFLPRELLFRVQAILRRTSPAAGRMVRLAAAEVDLENAAAHRDGQVSPLTAKELQLFRKLYENAGRIVTTGALCEAVCGPVWQGYESTLATHIRHLREKIEANPSRPVSIVTVKGLGYRLDLPSPKGAPR</sequence>
<dbReference type="CDD" id="cd00383">
    <property type="entry name" value="trans_reg_C"/>
    <property type="match status" value="1"/>
</dbReference>
<dbReference type="PROSITE" id="PS51755">
    <property type="entry name" value="OMPR_PHOB"/>
    <property type="match status" value="1"/>
</dbReference>
<name>A0A9D2FDK4_9FIRM</name>
<dbReference type="SMART" id="SM00448">
    <property type="entry name" value="REC"/>
    <property type="match status" value="1"/>
</dbReference>
<evidence type="ECO:0000256" key="7">
    <source>
        <dbReference type="ARBA" id="ARBA00024867"/>
    </source>
</evidence>
<dbReference type="PANTHER" id="PTHR48111:SF1">
    <property type="entry name" value="TWO-COMPONENT RESPONSE REGULATOR ORR33"/>
    <property type="match status" value="1"/>
</dbReference>
<dbReference type="Gene3D" id="3.40.50.2300">
    <property type="match status" value="1"/>
</dbReference>
<evidence type="ECO:0000256" key="5">
    <source>
        <dbReference type="ARBA" id="ARBA00023125"/>
    </source>
</evidence>
<dbReference type="EMBL" id="DXBJ01000005">
    <property type="protein sequence ID" value="HIZ57065.1"/>
    <property type="molecule type" value="Genomic_DNA"/>
</dbReference>
<evidence type="ECO:0000256" key="2">
    <source>
        <dbReference type="ARBA" id="ARBA00022553"/>
    </source>
</evidence>
<dbReference type="InterPro" id="IPR001867">
    <property type="entry name" value="OmpR/PhoB-type_DNA-bd"/>
</dbReference>
<keyword evidence="6" id="KW-0804">Transcription</keyword>
<proteinExistence type="predicted"/>
<evidence type="ECO:0000256" key="3">
    <source>
        <dbReference type="ARBA" id="ARBA00023012"/>
    </source>
</evidence>
<dbReference type="Pfam" id="PF00486">
    <property type="entry name" value="Trans_reg_C"/>
    <property type="match status" value="1"/>
</dbReference>
<dbReference type="SUPFAM" id="SSF46894">
    <property type="entry name" value="C-terminal effector domain of the bipartite response regulators"/>
    <property type="match status" value="1"/>
</dbReference>
<dbReference type="InterPro" id="IPR001789">
    <property type="entry name" value="Sig_transdc_resp-reg_receiver"/>
</dbReference>
<dbReference type="Gene3D" id="6.10.250.690">
    <property type="match status" value="1"/>
</dbReference>
<dbReference type="InterPro" id="IPR039420">
    <property type="entry name" value="WalR-like"/>
</dbReference>
<comment type="caution">
    <text evidence="12">The sequence shown here is derived from an EMBL/GenBank/DDBJ whole genome shotgun (WGS) entry which is preliminary data.</text>
</comment>
<feature type="modified residue" description="4-aspartylphosphate" evidence="8">
    <location>
        <position position="57"/>
    </location>
</feature>
<keyword evidence="3" id="KW-0902">Two-component regulatory system</keyword>
<dbReference type="SUPFAM" id="SSF52172">
    <property type="entry name" value="CheY-like"/>
    <property type="match status" value="1"/>
</dbReference>
<keyword evidence="4" id="KW-0805">Transcription regulation</keyword>
<dbReference type="AlphaFoldDB" id="A0A9D2FDK4"/>
<dbReference type="Gene3D" id="1.10.10.10">
    <property type="entry name" value="Winged helix-like DNA-binding domain superfamily/Winged helix DNA-binding domain"/>
    <property type="match status" value="1"/>
</dbReference>
<keyword evidence="2 8" id="KW-0597">Phosphoprotein</keyword>
<reference evidence="12" key="2">
    <citation type="submission" date="2021-04" db="EMBL/GenBank/DDBJ databases">
        <authorList>
            <person name="Gilroy R."/>
        </authorList>
    </citation>
    <scope>NUCLEOTIDE SEQUENCE</scope>
    <source>
        <strain evidence="12">ChiBcec16-3735</strain>
    </source>
</reference>
<evidence type="ECO:0000256" key="8">
    <source>
        <dbReference type="PROSITE-ProRule" id="PRU00169"/>
    </source>
</evidence>
<evidence type="ECO:0000313" key="12">
    <source>
        <dbReference type="EMBL" id="HIZ57065.1"/>
    </source>
</evidence>
<dbReference type="FunFam" id="3.40.50.2300:FF:000001">
    <property type="entry name" value="DNA-binding response regulator PhoB"/>
    <property type="match status" value="1"/>
</dbReference>
<gene>
    <name evidence="12" type="ORF">H9725_00525</name>
</gene>
<reference evidence="12" key="1">
    <citation type="journal article" date="2021" name="PeerJ">
        <title>Extensive microbial diversity within the chicken gut microbiome revealed by metagenomics and culture.</title>
        <authorList>
            <person name="Gilroy R."/>
            <person name="Ravi A."/>
            <person name="Getino M."/>
            <person name="Pursley I."/>
            <person name="Horton D.L."/>
            <person name="Alikhan N.F."/>
            <person name="Baker D."/>
            <person name="Gharbi K."/>
            <person name="Hall N."/>
            <person name="Watson M."/>
            <person name="Adriaenssens E.M."/>
            <person name="Foster-Nyarko E."/>
            <person name="Jarju S."/>
            <person name="Secka A."/>
            <person name="Antonio M."/>
            <person name="Oren A."/>
            <person name="Chaudhuri R.R."/>
            <person name="La Ragione R."/>
            <person name="Hildebrand F."/>
            <person name="Pallen M.J."/>
        </authorList>
    </citation>
    <scope>NUCLEOTIDE SEQUENCE</scope>
    <source>
        <strain evidence="12">ChiBcec16-3735</strain>
    </source>
</reference>
<evidence type="ECO:0000256" key="1">
    <source>
        <dbReference type="ARBA" id="ARBA00018672"/>
    </source>
</evidence>
<keyword evidence="5 9" id="KW-0238">DNA-binding</keyword>
<feature type="domain" description="OmpR/PhoB-type" evidence="11">
    <location>
        <begin position="129"/>
        <end position="228"/>
    </location>
</feature>
<dbReference type="InterPro" id="IPR036388">
    <property type="entry name" value="WH-like_DNA-bd_sf"/>
</dbReference>
<dbReference type="InterPro" id="IPR011006">
    <property type="entry name" value="CheY-like_superfamily"/>
</dbReference>
<evidence type="ECO:0000256" key="6">
    <source>
        <dbReference type="ARBA" id="ARBA00023163"/>
    </source>
</evidence>
<dbReference type="Proteomes" id="UP000824065">
    <property type="component" value="Unassembled WGS sequence"/>
</dbReference>
<evidence type="ECO:0000256" key="9">
    <source>
        <dbReference type="PROSITE-ProRule" id="PRU01091"/>
    </source>
</evidence>